<organism evidence="1">
    <name type="scientific">freshwater metagenome</name>
    <dbReference type="NCBI Taxonomy" id="449393"/>
    <lineage>
        <taxon>unclassified sequences</taxon>
        <taxon>metagenomes</taxon>
        <taxon>ecological metagenomes</taxon>
    </lineage>
</organism>
<sequence>MESAIGGDQSQPRALSVLASQLEGRFIGGRTVIAKENLAGLTGERLQFLGQGQRRLIGIQV</sequence>
<proteinExistence type="predicted"/>
<dbReference type="EMBL" id="CAEZSO010000157">
    <property type="protein sequence ID" value="CAB4547365.1"/>
    <property type="molecule type" value="Genomic_DNA"/>
</dbReference>
<reference evidence="1" key="1">
    <citation type="submission" date="2020-05" db="EMBL/GenBank/DDBJ databases">
        <authorList>
            <person name="Chiriac C."/>
            <person name="Salcher M."/>
            <person name="Ghai R."/>
            <person name="Kavagutti S V."/>
        </authorList>
    </citation>
    <scope>NUCLEOTIDE SEQUENCE</scope>
</reference>
<evidence type="ECO:0000313" key="1">
    <source>
        <dbReference type="EMBL" id="CAB4547365.1"/>
    </source>
</evidence>
<gene>
    <name evidence="1" type="ORF">UFOPK1446_00805</name>
</gene>
<name>A0A6J6C8E8_9ZZZZ</name>
<accession>A0A6J6C8E8</accession>
<protein>
    <submittedName>
        <fullName evidence="1">Unannotated protein</fullName>
    </submittedName>
</protein>
<dbReference type="AlphaFoldDB" id="A0A6J6C8E8"/>